<dbReference type="HOGENOM" id="CLU_026827_0_0_1"/>
<keyword evidence="2" id="KW-1185">Reference proteome</keyword>
<proteinExistence type="predicted"/>
<dbReference type="STRING" id="36166.T1GXP3"/>
<reference evidence="2" key="1">
    <citation type="submission" date="2013-02" db="EMBL/GenBank/DDBJ databases">
        <authorList>
            <person name="Hughes D."/>
        </authorList>
    </citation>
    <scope>NUCLEOTIDE SEQUENCE</scope>
    <source>
        <strain>Durham</strain>
        <strain evidence="2">NC isolate 2 -- Noor lab</strain>
    </source>
</reference>
<dbReference type="EnsemblMetazoa" id="MESCA008596-RA">
    <property type="protein sequence ID" value="MESCA008596-PA"/>
    <property type="gene ID" value="MESCA008596"/>
</dbReference>
<organism evidence="1 2">
    <name type="scientific">Megaselia scalaris</name>
    <name type="common">Humpbacked fly</name>
    <name type="synonym">Phora scalaris</name>
    <dbReference type="NCBI Taxonomy" id="36166"/>
    <lineage>
        <taxon>Eukaryota</taxon>
        <taxon>Metazoa</taxon>
        <taxon>Ecdysozoa</taxon>
        <taxon>Arthropoda</taxon>
        <taxon>Hexapoda</taxon>
        <taxon>Insecta</taxon>
        <taxon>Pterygota</taxon>
        <taxon>Neoptera</taxon>
        <taxon>Endopterygota</taxon>
        <taxon>Diptera</taxon>
        <taxon>Brachycera</taxon>
        <taxon>Muscomorpha</taxon>
        <taxon>Platypezoidea</taxon>
        <taxon>Phoridae</taxon>
        <taxon>Megaseliini</taxon>
        <taxon>Megaselia</taxon>
    </lineage>
</organism>
<dbReference type="EMBL" id="CAQQ02373575">
    <property type="status" value="NOT_ANNOTATED_CDS"/>
    <property type="molecule type" value="Genomic_DNA"/>
</dbReference>
<evidence type="ECO:0000313" key="1">
    <source>
        <dbReference type="EnsemblMetazoa" id="MESCA008596-PA"/>
    </source>
</evidence>
<dbReference type="AlphaFoldDB" id="T1GXP3"/>
<evidence type="ECO:0000313" key="2">
    <source>
        <dbReference type="Proteomes" id="UP000015102"/>
    </source>
</evidence>
<protein>
    <submittedName>
        <fullName evidence="1">Uncharacterized protein</fullName>
    </submittedName>
</protein>
<name>T1GXP3_MEGSC</name>
<dbReference type="Proteomes" id="UP000015102">
    <property type="component" value="Unassembled WGS sequence"/>
</dbReference>
<accession>T1GXP3</accession>
<reference evidence="1" key="2">
    <citation type="submission" date="2015-06" db="UniProtKB">
        <authorList>
            <consortium name="EnsemblMetazoa"/>
        </authorList>
    </citation>
    <scope>IDENTIFICATION</scope>
</reference>
<sequence length="328" mass="38487">MQCSRSVCEFLNFLENNIKITLKNIHKKFLHSSRELREIYTEEEDEIEFRAKKAKAKEDEERLSSSFVEWLNEHQLFENLWDGDEDGAALCQIGDEADELVKEYRNDTYNLTQEIYKMGLLRFEERKQEIELFEKSVKIGKEVIQKAGQKLVNNFLDYKVGVFRKAMATYRNIERANLVEGKDQFNSVEVKAWVDNIDTLFNHFEAKGNDLWRVLVEQELHLAESIEEAITTFRRNLQEMISKFIEQAQTFFVQLRDVAMNFCENLQDAVTQFIAKIMATGDFQNVPAGLKDCTEDKDAIMNIVAGMRDHQLQRIDAREDRLVTRARE</sequence>